<accession>A0A0W7Z073</accession>
<organism evidence="3 4">
    <name type="scientific">Comamonas kerstersii</name>
    <dbReference type="NCBI Taxonomy" id="225992"/>
    <lineage>
        <taxon>Bacteria</taxon>
        <taxon>Pseudomonadati</taxon>
        <taxon>Pseudomonadota</taxon>
        <taxon>Betaproteobacteria</taxon>
        <taxon>Burkholderiales</taxon>
        <taxon>Comamonadaceae</taxon>
        <taxon>Comamonas</taxon>
    </lineage>
</organism>
<sequence>MYNTHDPQVLPIRDGVKPSCVVLPNVGDGTCLDFLVQRLPAVSRESWLERMARGEVVDELARPVQPHTPLLKGLRIYYYREVEAEPHIPFEAEVLYQDAHIVVADKPHFLPVTPGGKYLQNTLLVRLKNQLGLPDLSPVHRIDRDTAGLVLFAARREDRGAYQALFRERTVHKAYEAIAPWNPAITFPREHASRMVESNNFIRMQEVAGTPNSFTQMELLEHNQHWARYRLLPISGKRHQLRVHMAALGLGLKGDGLYPVVDDAPEGDFSRPLMLLAQSLAFCDPVTGLQHQFRSRRTLGPLPRHEAVHKPVLNYRND</sequence>
<dbReference type="SUPFAM" id="SSF55120">
    <property type="entry name" value="Pseudouridine synthase"/>
    <property type="match status" value="1"/>
</dbReference>
<dbReference type="InterPro" id="IPR020103">
    <property type="entry name" value="PsdUridine_synth_cat_dom_sf"/>
</dbReference>
<dbReference type="Proteomes" id="UP000242792">
    <property type="component" value="Chromosome"/>
</dbReference>
<name>A0A0W7Z073_9BURK</name>
<dbReference type="GO" id="GO:0000455">
    <property type="term" value="P:enzyme-directed rRNA pseudouridine synthesis"/>
    <property type="evidence" value="ECO:0007669"/>
    <property type="project" value="TreeGrafter"/>
</dbReference>
<dbReference type="Proteomes" id="UP000053300">
    <property type="component" value="Unassembled WGS sequence"/>
</dbReference>
<accession>A0A1V0BJC4</accession>
<dbReference type="InterPro" id="IPR006145">
    <property type="entry name" value="PsdUridine_synth_RsuA/RluA"/>
</dbReference>
<keyword evidence="4" id="KW-1185">Reference proteome</keyword>
<dbReference type="PANTHER" id="PTHR21600:SF84">
    <property type="entry name" value="PSEUDOURIDINE SYNTHASE RSUA_RLUA-LIKE DOMAIN-CONTAINING PROTEIN"/>
    <property type="match status" value="1"/>
</dbReference>
<protein>
    <submittedName>
        <fullName evidence="3">Pseudouridine synthase</fullName>
    </submittedName>
</protein>
<dbReference type="AlphaFoldDB" id="A0A0W7Z073"/>
<evidence type="ECO:0000259" key="1">
    <source>
        <dbReference type="Pfam" id="PF00849"/>
    </source>
</evidence>
<gene>
    <name evidence="3" type="ORF">AS359_11130</name>
    <name evidence="2" type="ORF">B5M06_12500</name>
</gene>
<evidence type="ECO:0000313" key="3">
    <source>
        <dbReference type="EMBL" id="KUF40828.1"/>
    </source>
</evidence>
<proteinExistence type="predicted"/>
<dbReference type="Gene3D" id="3.30.2350.10">
    <property type="entry name" value="Pseudouridine synthase"/>
    <property type="match status" value="1"/>
</dbReference>
<reference evidence="2 5" key="2">
    <citation type="submission" date="2017-03" db="EMBL/GenBank/DDBJ databases">
        <title>Rapid Whole Genome Sequencing of Comamonas kerstersii Causing Continuous ambulatory Peritoneal Dialysis-Associated Peritonitis.</title>
        <authorList>
            <person name="Zheng B."/>
        </authorList>
    </citation>
    <scope>NUCLEOTIDE SEQUENCE [LARGE SCALE GENOMIC DNA]</scope>
    <source>
        <strain evidence="2 5">8943</strain>
    </source>
</reference>
<dbReference type="GO" id="GO:0009982">
    <property type="term" value="F:pseudouridine synthase activity"/>
    <property type="evidence" value="ECO:0007669"/>
    <property type="project" value="InterPro"/>
</dbReference>
<dbReference type="Pfam" id="PF00849">
    <property type="entry name" value="PseudoU_synth_2"/>
    <property type="match status" value="1"/>
</dbReference>
<evidence type="ECO:0000313" key="4">
    <source>
        <dbReference type="Proteomes" id="UP000053300"/>
    </source>
</evidence>
<evidence type="ECO:0000313" key="2">
    <source>
        <dbReference type="EMBL" id="AQZ99961.1"/>
    </source>
</evidence>
<dbReference type="GeneID" id="83040144"/>
<dbReference type="STRING" id="225992.B5M06_12500"/>
<dbReference type="PROSITE" id="PS01129">
    <property type="entry name" value="PSI_RLU"/>
    <property type="match status" value="1"/>
</dbReference>
<dbReference type="EMBL" id="LPXH01000026">
    <property type="protein sequence ID" value="KUF40828.1"/>
    <property type="molecule type" value="Genomic_DNA"/>
</dbReference>
<dbReference type="InterPro" id="IPR006224">
    <property type="entry name" value="PsdUridine_synth_RluA-like_CS"/>
</dbReference>
<dbReference type="RefSeq" id="WP_054067758.1">
    <property type="nucleotide sequence ID" value="NZ_CAUCIF010000004.1"/>
</dbReference>
<dbReference type="GO" id="GO:0003723">
    <property type="term" value="F:RNA binding"/>
    <property type="evidence" value="ECO:0007669"/>
    <property type="project" value="InterPro"/>
</dbReference>
<dbReference type="PANTHER" id="PTHR21600">
    <property type="entry name" value="MITOCHONDRIAL RNA PSEUDOURIDINE SYNTHASE"/>
    <property type="match status" value="1"/>
</dbReference>
<dbReference type="EMBL" id="CP020121">
    <property type="protein sequence ID" value="AQZ99961.1"/>
    <property type="molecule type" value="Genomic_DNA"/>
</dbReference>
<reference evidence="3 4" key="1">
    <citation type="submission" date="2015-12" db="EMBL/GenBank/DDBJ databases">
        <title>Complete genome sequence of a multi-drug resistant strain Acidovorax sp. 12322-1.</title>
        <authorList>
            <person name="Ming D."/>
            <person name="Wang M."/>
            <person name="Hu S."/>
            <person name="Zhou Y."/>
            <person name="Jiang T."/>
        </authorList>
    </citation>
    <scope>NUCLEOTIDE SEQUENCE [LARGE SCALE GENOMIC DNA]</scope>
    <source>
        <strain evidence="3 4">12322-1</strain>
    </source>
</reference>
<evidence type="ECO:0000313" key="5">
    <source>
        <dbReference type="Proteomes" id="UP000242792"/>
    </source>
</evidence>
<dbReference type="InterPro" id="IPR050188">
    <property type="entry name" value="RluA_PseudoU_synthase"/>
</dbReference>
<dbReference type="KEGG" id="cke:B5M06_12500"/>
<dbReference type="OrthoDB" id="9785808at2"/>
<feature type="domain" description="Pseudouridine synthase RsuA/RluA-like" evidence="1">
    <location>
        <begin position="100"/>
        <end position="247"/>
    </location>
</feature>
<dbReference type="GO" id="GO:0140098">
    <property type="term" value="F:catalytic activity, acting on RNA"/>
    <property type="evidence" value="ECO:0007669"/>
    <property type="project" value="UniProtKB-ARBA"/>
</dbReference>